<evidence type="ECO:0000259" key="10">
    <source>
        <dbReference type="Pfam" id="PF04963"/>
    </source>
</evidence>
<evidence type="ECO:0000313" key="11">
    <source>
        <dbReference type="EMBL" id="PKU49913.1"/>
    </source>
</evidence>
<dbReference type="PRINTS" id="PR00045">
    <property type="entry name" value="SIGMA54FCT"/>
</dbReference>
<dbReference type="EMBL" id="PDFK01000011">
    <property type="protein sequence ID" value="PKU49913.1"/>
    <property type="molecule type" value="Genomic_DNA"/>
</dbReference>
<evidence type="ECO:0000256" key="5">
    <source>
        <dbReference type="ARBA" id="ARBA00023015"/>
    </source>
</evidence>
<dbReference type="GO" id="GO:0006352">
    <property type="term" value="P:DNA-templated transcription initiation"/>
    <property type="evidence" value="ECO:0007669"/>
    <property type="project" value="InterPro"/>
</dbReference>
<dbReference type="PROSITE" id="PS00717">
    <property type="entry name" value="SIGMA54_1"/>
    <property type="match status" value="1"/>
</dbReference>
<keyword evidence="3" id="KW-0808">Transferase</keyword>
<dbReference type="PROSITE" id="PS50044">
    <property type="entry name" value="SIGMA54_3"/>
    <property type="match status" value="1"/>
</dbReference>
<dbReference type="InterPro" id="IPR007634">
    <property type="entry name" value="RNA_pol_sigma_54_DNA-bd"/>
</dbReference>
<gene>
    <name evidence="11" type="primary">rpoN</name>
    <name evidence="11" type="ORF">CRI88_21270</name>
</gene>
<feature type="domain" description="RNA polymerase sigma factor 54 core-binding" evidence="10">
    <location>
        <begin position="76"/>
        <end position="253"/>
    </location>
</feature>
<reference evidence="11 12" key="1">
    <citation type="submission" date="2017-10" db="EMBL/GenBank/DDBJ databases">
        <title>Draft genome of Lysinibacillus fusiformis strain Juneja, a laboratory-derived pathogen of Drosophila melanogaster.</title>
        <authorList>
            <person name="Smith B.R."/>
            <person name="Unckless R.L."/>
        </authorList>
    </citation>
    <scope>NUCLEOTIDE SEQUENCE [LARGE SCALE GENOMIC DNA]</scope>
    <source>
        <strain evidence="11 12">Juneja</strain>
    </source>
</reference>
<evidence type="ECO:0000256" key="7">
    <source>
        <dbReference type="ARBA" id="ARBA00023125"/>
    </source>
</evidence>
<accession>A0A2I0UV59</accession>
<evidence type="ECO:0000256" key="4">
    <source>
        <dbReference type="ARBA" id="ARBA00022695"/>
    </source>
</evidence>
<organism evidence="11 12">
    <name type="scientific">Lysinibacillus fusiformis</name>
    <dbReference type="NCBI Taxonomy" id="28031"/>
    <lineage>
        <taxon>Bacteria</taxon>
        <taxon>Bacillati</taxon>
        <taxon>Bacillota</taxon>
        <taxon>Bacilli</taxon>
        <taxon>Bacillales</taxon>
        <taxon>Bacillaceae</taxon>
        <taxon>Lysinibacillus</taxon>
    </lineage>
</organism>
<dbReference type="GO" id="GO:0001216">
    <property type="term" value="F:DNA-binding transcription activator activity"/>
    <property type="evidence" value="ECO:0007669"/>
    <property type="project" value="InterPro"/>
</dbReference>
<name>A0A2I0UV59_9BACI</name>
<dbReference type="InterPro" id="IPR000394">
    <property type="entry name" value="RNA_pol_sigma_54"/>
</dbReference>
<dbReference type="GO" id="GO:0016779">
    <property type="term" value="F:nucleotidyltransferase activity"/>
    <property type="evidence" value="ECO:0007669"/>
    <property type="project" value="UniProtKB-KW"/>
</dbReference>
<keyword evidence="4" id="KW-0548">Nucleotidyltransferase</keyword>
<dbReference type="Gene3D" id="1.10.10.1330">
    <property type="entry name" value="RNA polymerase sigma-54 factor, core-binding domain"/>
    <property type="match status" value="1"/>
</dbReference>
<dbReference type="GO" id="GO:0000428">
    <property type="term" value="C:DNA-directed RNA polymerase complex"/>
    <property type="evidence" value="ECO:0007669"/>
    <property type="project" value="UniProtKB-KW"/>
</dbReference>
<evidence type="ECO:0000259" key="9">
    <source>
        <dbReference type="Pfam" id="PF04552"/>
    </source>
</evidence>
<dbReference type="PANTHER" id="PTHR32248:SF4">
    <property type="entry name" value="RNA POLYMERASE SIGMA-54 FACTOR"/>
    <property type="match status" value="1"/>
</dbReference>
<dbReference type="Pfam" id="PF04963">
    <property type="entry name" value="Sigma54_CBD"/>
    <property type="match status" value="1"/>
</dbReference>
<dbReference type="RefSeq" id="WP_058843568.1">
    <property type="nucleotide sequence ID" value="NZ_PDFK01000011.1"/>
</dbReference>
<comment type="caution">
    <text evidence="11">The sequence shown here is derived from an EMBL/GenBank/DDBJ whole genome shotgun (WGS) entry which is preliminary data.</text>
</comment>
<evidence type="ECO:0000256" key="1">
    <source>
        <dbReference type="ARBA" id="ARBA00008798"/>
    </source>
</evidence>
<dbReference type="AlphaFoldDB" id="A0A2I0UV59"/>
<dbReference type="Proteomes" id="UP000234956">
    <property type="component" value="Unassembled WGS sequence"/>
</dbReference>
<dbReference type="InterPro" id="IPR007046">
    <property type="entry name" value="RNA_pol_sigma_54_core-bd"/>
</dbReference>
<dbReference type="Pfam" id="PF00309">
    <property type="entry name" value="Sigma54_AID"/>
    <property type="match status" value="1"/>
</dbReference>
<dbReference type="PIRSF" id="PIRSF000774">
    <property type="entry name" value="RpoN"/>
    <property type="match status" value="1"/>
</dbReference>
<protein>
    <submittedName>
        <fullName evidence="11">RNA polymerase sigma-54 factor</fullName>
    </submittedName>
</protein>
<keyword evidence="8" id="KW-0804">Transcription</keyword>
<evidence type="ECO:0000313" key="12">
    <source>
        <dbReference type="Proteomes" id="UP000234956"/>
    </source>
</evidence>
<evidence type="ECO:0000256" key="8">
    <source>
        <dbReference type="ARBA" id="ARBA00023163"/>
    </source>
</evidence>
<keyword evidence="6" id="KW-0731">Sigma factor</keyword>
<dbReference type="PROSITE" id="PS00718">
    <property type="entry name" value="SIGMA54_2"/>
    <property type="match status" value="1"/>
</dbReference>
<dbReference type="NCBIfam" id="TIGR02395">
    <property type="entry name" value="rpoN_sigma"/>
    <property type="match status" value="1"/>
</dbReference>
<proteinExistence type="inferred from homology"/>
<dbReference type="Gene3D" id="1.10.10.60">
    <property type="entry name" value="Homeodomain-like"/>
    <property type="match status" value="1"/>
</dbReference>
<keyword evidence="7" id="KW-0238">DNA-binding</keyword>
<dbReference type="GO" id="GO:0016987">
    <property type="term" value="F:sigma factor activity"/>
    <property type="evidence" value="ECO:0007669"/>
    <property type="project" value="UniProtKB-KW"/>
</dbReference>
<keyword evidence="2" id="KW-0240">DNA-directed RNA polymerase</keyword>
<evidence type="ECO:0000256" key="2">
    <source>
        <dbReference type="ARBA" id="ARBA00022478"/>
    </source>
</evidence>
<keyword evidence="5" id="KW-0805">Transcription regulation</keyword>
<dbReference type="GO" id="GO:0003677">
    <property type="term" value="F:DNA binding"/>
    <property type="evidence" value="ECO:0007669"/>
    <property type="project" value="UniProtKB-KW"/>
</dbReference>
<dbReference type="InterPro" id="IPR038709">
    <property type="entry name" value="RpoN_core-bd_sf"/>
</dbReference>
<evidence type="ECO:0000256" key="6">
    <source>
        <dbReference type="ARBA" id="ARBA00023082"/>
    </source>
</evidence>
<evidence type="ECO:0000256" key="3">
    <source>
        <dbReference type="ARBA" id="ARBA00022679"/>
    </source>
</evidence>
<dbReference type="Pfam" id="PF04552">
    <property type="entry name" value="Sigma54_DBD"/>
    <property type="match status" value="1"/>
</dbReference>
<comment type="similarity">
    <text evidence="1">Belongs to the sigma-54 factor family.</text>
</comment>
<sequence length="428" mass="49877">MQLSIKQTQELQIVMSAQLRQAIELLQYSTQELEQYIREQELVNPLIELSEPTLKDHLQIPKMSSRHLDIMHLATKCEKNVRDELFQQVRLTFSNEKDIQLLKHIIYHLDDNGYYEHSTQTSYNDLEIEKGIHLLQTIGPLGIGARNLKECLLLQTIYCHNSPAHAETVISNYLEELANKKWKQISKELDISLSDLQMIYLFIQSLQPKLSSLFYQELVHTTIPDIIVDIVDGGITFSLNDYYLPKINIHADYFPYIKTHSSEKSYFKKHLTDYHWLVNSIEQRRNTMINIMKALIEKQKKFFLYGFDAMQPLTLREIADQIDVHESTVSRITTNKYVQTAFGTFELKELFTSKLSTANGHSVSQIKVKSLLSDYIKSENKAKPFSDQKIAEYFNSALGIEISRRTIAKYREDMNIPSSARRKINQFK</sequence>
<dbReference type="PANTHER" id="PTHR32248">
    <property type="entry name" value="RNA POLYMERASE SIGMA-54 FACTOR"/>
    <property type="match status" value="1"/>
</dbReference>
<feature type="domain" description="RNA polymerase sigma factor 54 DNA-binding" evidence="9">
    <location>
        <begin position="265"/>
        <end position="423"/>
    </location>
</feature>